<gene>
    <name evidence="2" type="ORF">CIGN_1188</name>
</gene>
<accession>A0A1X9STE9</accession>
<organism evidence="2 3">
    <name type="scientific">Campylobacter devanensis</name>
    <dbReference type="NCBI Taxonomy" id="3161138"/>
    <lineage>
        <taxon>Bacteria</taxon>
        <taxon>Pseudomonadati</taxon>
        <taxon>Campylobacterota</taxon>
        <taxon>Epsilonproteobacteria</taxon>
        <taxon>Campylobacterales</taxon>
        <taxon>Campylobacteraceae</taxon>
        <taxon>Campylobacter</taxon>
    </lineage>
</organism>
<dbReference type="EMBL" id="CP018788">
    <property type="protein sequence ID" value="ARQ99455.1"/>
    <property type="molecule type" value="Genomic_DNA"/>
</dbReference>
<accession>A0A381DA65</accession>
<dbReference type="InterPro" id="IPR011089">
    <property type="entry name" value="GmrSD_C"/>
</dbReference>
<feature type="domain" description="GmrSD restriction endonucleases C-terminal" evidence="1">
    <location>
        <begin position="59"/>
        <end position="153"/>
    </location>
</feature>
<name>A0A1X9STE9_9BACT</name>
<dbReference type="Proteomes" id="UP000194309">
    <property type="component" value="Chromosome"/>
</dbReference>
<dbReference type="Pfam" id="PF07510">
    <property type="entry name" value="GmrSD_C"/>
    <property type="match status" value="1"/>
</dbReference>
<proteinExistence type="predicted"/>
<reference evidence="2 3" key="1">
    <citation type="journal article" date="2017" name="Genome Biol. Evol.">
        <title>Comparative Genomic Analysis Identifies a Campylobacter Clade Deficient in Selenium Metabolism.</title>
        <authorList>
            <person name="Miller W.G."/>
            <person name="Yee E."/>
            <person name="Lopes B.S."/>
            <person name="Chapman M.H."/>
            <person name="Huynh S."/>
            <person name="Bono J.L."/>
            <person name="Parker C.T."/>
            <person name="Strachan N.J.C."/>
            <person name="Forbes K.J."/>
        </authorList>
    </citation>
    <scope>NUCLEOTIDE SEQUENCE [LARGE SCALE GENOMIC DNA]</scope>
    <source>
        <strain evidence="2 3">NCTC 13003</strain>
    </source>
</reference>
<dbReference type="STRING" id="1660064.CIGN_1188"/>
<evidence type="ECO:0000313" key="2">
    <source>
        <dbReference type="EMBL" id="ARQ99455.1"/>
    </source>
</evidence>
<protein>
    <submittedName>
        <fullName evidence="2">DUF1524 domain protein</fullName>
    </submittedName>
</protein>
<dbReference type="KEGG" id="cdev:CIGN_1188"/>
<evidence type="ECO:0000313" key="3">
    <source>
        <dbReference type="Proteomes" id="UP000194309"/>
    </source>
</evidence>
<dbReference type="AlphaFoldDB" id="A0A1X9STE9"/>
<keyword evidence="3" id="KW-1185">Reference proteome</keyword>
<evidence type="ECO:0000259" key="1">
    <source>
        <dbReference type="Pfam" id="PF07510"/>
    </source>
</evidence>
<sequence length="165" mass="19870">MAFLVWRNKDNFIKDEFNENFNKEFEIYLLELLKAMIVKILNNKTNTNEIKDLVFKMNAELNQNINFSYSKFLPERFLNNFSSDIESYKLEVEHILPKTWQNTNFDEWNETSHSQYLEQIGNKILLNKLTNIKCANNFFSLKQEKYKENHNSQEVKELGNREDKI</sequence>